<geneLocation type="plasmid" evidence="2 3">
    <name>pAMI6</name>
</geneLocation>
<feature type="domain" description="HTH luxR-type" evidence="1">
    <location>
        <begin position="266"/>
        <end position="323"/>
    </location>
</feature>
<reference evidence="2 3" key="1">
    <citation type="journal article" date="2014" name="BMC Genomics">
        <title>Architecture and functions of a multipartite genome of the methylotrophic bacterium Paracoccus aminophilus JCM 7686, containing primary and secondary chromids.</title>
        <authorList>
            <person name="Dziewit L."/>
            <person name="Czarnecki J."/>
            <person name="Wibberg D."/>
            <person name="Radlinska M."/>
            <person name="Mrozek P."/>
            <person name="Szymczak M."/>
            <person name="Schluter A."/>
            <person name="Puhler A."/>
            <person name="Bartosik D."/>
        </authorList>
    </citation>
    <scope>NUCLEOTIDE SEQUENCE [LARGE SCALE GENOMIC DNA]</scope>
    <source>
        <strain evidence="2">JCM 7686</strain>
        <plasmid evidence="3">Plasmid pAMI6</plasmid>
    </source>
</reference>
<dbReference type="EMBL" id="CP006654">
    <property type="protein sequence ID" value="AGT11368.1"/>
    <property type="molecule type" value="Genomic_DNA"/>
</dbReference>
<dbReference type="InterPro" id="IPR036388">
    <property type="entry name" value="WH-like_DNA-bd_sf"/>
</dbReference>
<dbReference type="InterPro" id="IPR016032">
    <property type="entry name" value="Sig_transdc_resp-reg_C-effctor"/>
</dbReference>
<dbReference type="OrthoDB" id="7855389at2"/>
<dbReference type="Proteomes" id="UP000015480">
    <property type="component" value="Plasmid pAMI6"/>
</dbReference>
<name>S5YIR8_PARAH</name>
<dbReference type="InterPro" id="IPR000792">
    <property type="entry name" value="Tscrpt_reg_LuxR_C"/>
</dbReference>
<organism evidence="2 3">
    <name type="scientific">Paracoccus aminophilus JCM 7686</name>
    <dbReference type="NCBI Taxonomy" id="1367847"/>
    <lineage>
        <taxon>Bacteria</taxon>
        <taxon>Pseudomonadati</taxon>
        <taxon>Pseudomonadota</taxon>
        <taxon>Alphaproteobacteria</taxon>
        <taxon>Rhodobacterales</taxon>
        <taxon>Paracoccaceae</taxon>
        <taxon>Paracoccus</taxon>
    </lineage>
</organism>
<dbReference type="GO" id="GO:0003677">
    <property type="term" value="F:DNA binding"/>
    <property type="evidence" value="ECO:0007669"/>
    <property type="project" value="InterPro"/>
</dbReference>
<dbReference type="SUPFAM" id="SSF46894">
    <property type="entry name" value="C-terminal effector domain of the bipartite response regulators"/>
    <property type="match status" value="1"/>
</dbReference>
<accession>S5YIR8</accession>
<proteinExistence type="predicted"/>
<dbReference type="KEGG" id="pami:JCM7686_pAMI6p038"/>
<dbReference type="SMART" id="SM00421">
    <property type="entry name" value="HTH_LUXR"/>
    <property type="match status" value="1"/>
</dbReference>
<dbReference type="RefSeq" id="WP_020953139.1">
    <property type="nucleotide sequence ID" value="NC_022044.1"/>
</dbReference>
<dbReference type="AlphaFoldDB" id="S5YIR8"/>
<evidence type="ECO:0000259" key="1">
    <source>
        <dbReference type="SMART" id="SM00421"/>
    </source>
</evidence>
<dbReference type="PATRIC" id="fig|1367847.3.peg.4340"/>
<keyword evidence="2" id="KW-0614">Plasmid</keyword>
<evidence type="ECO:0000313" key="3">
    <source>
        <dbReference type="Proteomes" id="UP000015480"/>
    </source>
</evidence>
<evidence type="ECO:0000313" key="2">
    <source>
        <dbReference type="EMBL" id="AGT11368.1"/>
    </source>
</evidence>
<sequence>MFAAALGTATGAASDSDAGDALWLGFLATLAQATGASAALLRIEQHGRVKELWQHGTPVPLSAAQSLQMRSDRVYSETDLPAEPGPKPYARALKSALGQGEFAALALQRDDRDFRAVDGLQLSNLTPFLPQALLGWRRLRDERLGAARDLGMLRRLGAGWIRFTPAGNILDLSVTAQELIAATPRLRRRSDGWLEFPDSATAQAFQTALLAAQSGEENGRVLAISQDPPLELVFHAGAAQDGGALTAYLRGPRPARALPLAQIAASLGLSRSEARLVQLLCDGFSLQDAATELGWTAETARSASKRIYARMGASGQSAVIRAVLTSAIWLA</sequence>
<dbReference type="GO" id="GO:0006355">
    <property type="term" value="P:regulation of DNA-templated transcription"/>
    <property type="evidence" value="ECO:0007669"/>
    <property type="project" value="InterPro"/>
</dbReference>
<protein>
    <submittedName>
        <fullName evidence="2">Transcriptional regulator, LuxR family</fullName>
    </submittedName>
</protein>
<keyword evidence="3" id="KW-1185">Reference proteome</keyword>
<dbReference type="HOGENOM" id="CLU_838996_0_0_5"/>
<dbReference type="Gene3D" id="1.10.10.10">
    <property type="entry name" value="Winged helix-like DNA-binding domain superfamily/Winged helix DNA-binding domain"/>
    <property type="match status" value="1"/>
</dbReference>
<gene>
    <name evidence="2" type="ORF">JCM7686_pAMI6p038</name>
</gene>